<evidence type="ECO:0000313" key="5">
    <source>
        <dbReference type="EMBL" id="MFI7439367.1"/>
    </source>
</evidence>
<evidence type="ECO:0000256" key="1">
    <source>
        <dbReference type="ARBA" id="ARBA00008898"/>
    </source>
</evidence>
<evidence type="ECO:0000256" key="2">
    <source>
        <dbReference type="ARBA" id="ARBA00023002"/>
    </source>
</evidence>
<dbReference type="SMART" id="SM00903">
    <property type="entry name" value="Flavin_Reduct"/>
    <property type="match status" value="1"/>
</dbReference>
<dbReference type="EC" id="1.-.-.-" evidence="5"/>
<comment type="caution">
    <text evidence="5">The sequence shown here is derived from an EMBL/GenBank/DDBJ whole genome shotgun (WGS) entry which is preliminary data.</text>
</comment>
<organism evidence="5 6">
    <name type="scientific">Nonomuraea indica</name>
    <dbReference type="NCBI Taxonomy" id="1581193"/>
    <lineage>
        <taxon>Bacteria</taxon>
        <taxon>Bacillati</taxon>
        <taxon>Actinomycetota</taxon>
        <taxon>Actinomycetes</taxon>
        <taxon>Streptosporangiales</taxon>
        <taxon>Streptosporangiaceae</taxon>
        <taxon>Nonomuraea</taxon>
    </lineage>
</organism>
<dbReference type="PANTHER" id="PTHR30466">
    <property type="entry name" value="FLAVIN REDUCTASE"/>
    <property type="match status" value="1"/>
</dbReference>
<dbReference type="InterPro" id="IPR002563">
    <property type="entry name" value="Flavin_Rdtase-like_dom"/>
</dbReference>
<sequence>MRSLREAFGQFATGVAVVTTVAPGGERAGVTVNSFSSVSLDPPLVLWCLSDRAPSAPVFLRAGRFAVNVLAAGQDELSRRFATPAPDKFAGLDVLVTASGLPLLAGAVATFACRTVATHEGGDHHIFVGEVEHYQRSGGEPLVFHAGRYRELASSPGGTGGAVRTRHPQRKATGRSRTTDTRAFRSP</sequence>
<dbReference type="Gene3D" id="2.30.110.10">
    <property type="entry name" value="Electron Transport, Fmn-binding Protein, Chain A"/>
    <property type="match status" value="1"/>
</dbReference>
<name>A0ABW7ZXY3_9ACTN</name>
<evidence type="ECO:0000313" key="6">
    <source>
        <dbReference type="Proteomes" id="UP001612928"/>
    </source>
</evidence>
<accession>A0ABW7ZXY3</accession>
<dbReference type="SUPFAM" id="SSF50475">
    <property type="entry name" value="FMN-binding split barrel"/>
    <property type="match status" value="1"/>
</dbReference>
<feature type="region of interest" description="Disordered" evidence="3">
    <location>
        <begin position="153"/>
        <end position="187"/>
    </location>
</feature>
<dbReference type="Pfam" id="PF01613">
    <property type="entry name" value="Flavin_Reduct"/>
    <property type="match status" value="1"/>
</dbReference>
<feature type="domain" description="Flavin reductase like" evidence="4">
    <location>
        <begin position="8"/>
        <end position="151"/>
    </location>
</feature>
<feature type="compositionally biased region" description="Basic residues" evidence="3">
    <location>
        <begin position="164"/>
        <end position="174"/>
    </location>
</feature>
<keyword evidence="6" id="KW-1185">Reference proteome</keyword>
<proteinExistence type="inferred from homology"/>
<feature type="compositionally biased region" description="Basic and acidic residues" evidence="3">
    <location>
        <begin position="177"/>
        <end position="187"/>
    </location>
</feature>
<dbReference type="PANTHER" id="PTHR30466:SF11">
    <property type="entry name" value="FLAVIN-DEPENDENT MONOOXYGENASE, REDUCTASE SUBUNIT HSAB"/>
    <property type="match status" value="1"/>
</dbReference>
<keyword evidence="2 5" id="KW-0560">Oxidoreductase</keyword>
<dbReference type="EMBL" id="JBITMB010000001">
    <property type="protein sequence ID" value="MFI7439367.1"/>
    <property type="molecule type" value="Genomic_DNA"/>
</dbReference>
<evidence type="ECO:0000256" key="3">
    <source>
        <dbReference type="SAM" id="MobiDB-lite"/>
    </source>
</evidence>
<gene>
    <name evidence="5" type="ORF">ACIBP5_05295</name>
</gene>
<dbReference type="InterPro" id="IPR012349">
    <property type="entry name" value="Split_barrel_FMN-bd"/>
</dbReference>
<comment type="similarity">
    <text evidence="1">Belongs to the non-flavoprotein flavin reductase family.</text>
</comment>
<evidence type="ECO:0000259" key="4">
    <source>
        <dbReference type="SMART" id="SM00903"/>
    </source>
</evidence>
<dbReference type="RefSeq" id="WP_180903860.1">
    <property type="nucleotide sequence ID" value="NZ_JBITMB010000001.1"/>
</dbReference>
<reference evidence="5 6" key="1">
    <citation type="submission" date="2024-10" db="EMBL/GenBank/DDBJ databases">
        <title>The Natural Products Discovery Center: Release of the First 8490 Sequenced Strains for Exploring Actinobacteria Biosynthetic Diversity.</title>
        <authorList>
            <person name="Kalkreuter E."/>
            <person name="Kautsar S.A."/>
            <person name="Yang D."/>
            <person name="Bader C.D."/>
            <person name="Teijaro C.N."/>
            <person name="Fluegel L."/>
            <person name="Davis C.M."/>
            <person name="Simpson J.R."/>
            <person name="Lauterbach L."/>
            <person name="Steele A.D."/>
            <person name="Gui C."/>
            <person name="Meng S."/>
            <person name="Li G."/>
            <person name="Viehrig K."/>
            <person name="Ye F."/>
            <person name="Su P."/>
            <person name="Kiefer A.F."/>
            <person name="Nichols A."/>
            <person name="Cepeda A.J."/>
            <person name="Yan W."/>
            <person name="Fan B."/>
            <person name="Jiang Y."/>
            <person name="Adhikari A."/>
            <person name="Zheng C.-J."/>
            <person name="Schuster L."/>
            <person name="Cowan T.M."/>
            <person name="Smanski M.J."/>
            <person name="Chevrette M.G."/>
            <person name="De Carvalho L.P.S."/>
            <person name="Shen B."/>
        </authorList>
    </citation>
    <scope>NUCLEOTIDE SEQUENCE [LARGE SCALE GENOMIC DNA]</scope>
    <source>
        <strain evidence="5 6">NPDC049503</strain>
    </source>
</reference>
<protein>
    <submittedName>
        <fullName evidence="5">Flavin reductase family protein</fullName>
        <ecNumber evidence="5">1.-.-.-</ecNumber>
    </submittedName>
</protein>
<dbReference type="InterPro" id="IPR050268">
    <property type="entry name" value="NADH-dep_flavin_reductase"/>
</dbReference>
<dbReference type="Proteomes" id="UP001612928">
    <property type="component" value="Unassembled WGS sequence"/>
</dbReference>
<dbReference type="GO" id="GO:0016491">
    <property type="term" value="F:oxidoreductase activity"/>
    <property type="evidence" value="ECO:0007669"/>
    <property type="project" value="UniProtKB-KW"/>
</dbReference>